<dbReference type="RefSeq" id="WP_120713060.1">
    <property type="nucleotide sequence ID" value="NZ_RBCJ01000003.1"/>
</dbReference>
<accession>A0A3B0C600</accession>
<dbReference type="Proteomes" id="UP000276603">
    <property type="component" value="Unassembled WGS sequence"/>
</dbReference>
<organism evidence="2 3">
    <name type="scientific">Ulvibacterium marinum</name>
    <dbReference type="NCBI Taxonomy" id="2419782"/>
    <lineage>
        <taxon>Bacteria</taxon>
        <taxon>Pseudomonadati</taxon>
        <taxon>Bacteroidota</taxon>
        <taxon>Flavobacteriia</taxon>
        <taxon>Flavobacteriales</taxon>
        <taxon>Flavobacteriaceae</taxon>
        <taxon>Ulvibacterium</taxon>
    </lineage>
</organism>
<reference evidence="2 3" key="1">
    <citation type="submission" date="2018-10" db="EMBL/GenBank/DDBJ databases">
        <title>Ulvibacterium marinum gen. nov., sp. nov., a novel marine bacterium of the family Flavobacteriaceae, isolated from a culture of the green alga Ulva prolifera.</title>
        <authorList>
            <person name="Zhang Z."/>
        </authorList>
    </citation>
    <scope>NUCLEOTIDE SEQUENCE [LARGE SCALE GENOMIC DNA]</scope>
    <source>
        <strain evidence="2 3">CCMM003</strain>
    </source>
</reference>
<name>A0A3B0C600_9FLAO</name>
<gene>
    <name evidence="2" type="ORF">D7Z94_18660</name>
</gene>
<dbReference type="Gene3D" id="2.60.120.1130">
    <property type="match status" value="1"/>
</dbReference>
<dbReference type="AlphaFoldDB" id="A0A3B0C600"/>
<proteinExistence type="predicted"/>
<evidence type="ECO:0000313" key="3">
    <source>
        <dbReference type="Proteomes" id="UP000276603"/>
    </source>
</evidence>
<dbReference type="InterPro" id="IPR024618">
    <property type="entry name" value="DUF3857"/>
</dbReference>
<sequence>MTLSFLRKKVEKHIAFCVLILLPTGILANDSIPNSNFLEYCKKSDAYLKYSYTDVAYAKAWGSYRRYVSINNKLVVNSRAGVNRFAYLNLNEYISNNLDEIEVKTLKADGTVIELDSSKVFQTRSGDRKLGPINYPIPGVEPGDTIETSYTYRDYVKVPEMTDFVNLYSEVPSLNTEYSIKSDPELLVRYKVYNKFPEPQIISNDTLIYCLFKMEKIKGLEENNNSCIPCELPYMYYSMEKRDSEFRKWKDVYNQEFNLITQPVSLDNKNSSYYNRWKRSVIGEAKDSSKYHKFTLLHQDVLNNIQMEPPKKDELLKSNGYFLKEKRFNPLGIRRLYRQLLEDLGIEYWAVFARSKRAGKIDPHYIRKGEYDHIFFAYNDDKGVMNLLYPHEAYYKYQINEIPTSIYNTDAVIAKPYLTKKIKKKDRFIGYDLELAVADSVTVNTVKLPGTSSHHNYVKQVFYSNVNLEKKETPIKYRFSVSGGLYTELKAFFELLAQDEEVYDFYNALEEFEGDEDLIEIDTVTKTILKNAKPFSFRMEAEGTLKGAMSFLTDNMVSISLDKLVQHNQIETEHDTADLNYYLDYGYSDYLMAIFKFQNNIEILDIDGYNIDFKNDFGEYFFKLELVGKNQVTLQSNYEINREMIPKDEYAHLKKINQLLQETKNKRILVKIKNL</sequence>
<dbReference type="Pfam" id="PF12969">
    <property type="entry name" value="DUF3857"/>
    <property type="match status" value="1"/>
</dbReference>
<keyword evidence="3" id="KW-1185">Reference proteome</keyword>
<dbReference type="OrthoDB" id="1394230at2"/>
<evidence type="ECO:0000313" key="2">
    <source>
        <dbReference type="EMBL" id="RKN80251.1"/>
    </source>
</evidence>
<evidence type="ECO:0000259" key="1">
    <source>
        <dbReference type="Pfam" id="PF12969"/>
    </source>
</evidence>
<dbReference type="Gene3D" id="2.60.40.3140">
    <property type="match status" value="1"/>
</dbReference>
<comment type="caution">
    <text evidence="2">The sequence shown here is derived from an EMBL/GenBank/DDBJ whole genome shotgun (WGS) entry which is preliminary data.</text>
</comment>
<protein>
    <submittedName>
        <fullName evidence="2">DUF3857 domain-containing protein</fullName>
    </submittedName>
</protein>
<dbReference type="EMBL" id="RBCJ01000003">
    <property type="protein sequence ID" value="RKN80251.1"/>
    <property type="molecule type" value="Genomic_DNA"/>
</dbReference>
<feature type="domain" description="DUF3857" evidence="1">
    <location>
        <begin position="75"/>
        <end position="202"/>
    </location>
</feature>